<evidence type="ECO:0000313" key="9">
    <source>
        <dbReference type="EMBL" id="KAF2450927.1"/>
    </source>
</evidence>
<dbReference type="EMBL" id="MU001493">
    <property type="protein sequence ID" value="KAF2450927.1"/>
    <property type="molecule type" value="Genomic_DNA"/>
</dbReference>
<organism evidence="9 10">
    <name type="scientific">Karstenula rhodostoma CBS 690.94</name>
    <dbReference type="NCBI Taxonomy" id="1392251"/>
    <lineage>
        <taxon>Eukaryota</taxon>
        <taxon>Fungi</taxon>
        <taxon>Dikarya</taxon>
        <taxon>Ascomycota</taxon>
        <taxon>Pezizomycotina</taxon>
        <taxon>Dothideomycetes</taxon>
        <taxon>Pleosporomycetidae</taxon>
        <taxon>Pleosporales</taxon>
        <taxon>Massarineae</taxon>
        <taxon>Didymosphaeriaceae</taxon>
        <taxon>Karstenula</taxon>
    </lineage>
</organism>
<comment type="subcellular location">
    <subcellularLocation>
        <location evidence="1">Membrane</location>
    </subcellularLocation>
</comment>
<keyword evidence="10" id="KW-1185">Reference proteome</keyword>
<keyword evidence="3" id="KW-0808">Transferase</keyword>
<keyword evidence="7" id="KW-0325">Glycoprotein</keyword>
<dbReference type="PANTHER" id="PTHR47844">
    <property type="entry name" value="SYNTHASE CPS1, PUTATIVE (AFU_ORTHOLOGUE AFUA_7G02500)-RELATED"/>
    <property type="match status" value="1"/>
</dbReference>
<name>A0A9P4PVE3_9PLEO</name>
<keyword evidence="2" id="KW-0328">Glycosyltransferase</keyword>
<keyword evidence="6 8" id="KW-0472">Membrane</keyword>
<evidence type="ECO:0000256" key="2">
    <source>
        <dbReference type="ARBA" id="ARBA00022676"/>
    </source>
</evidence>
<dbReference type="AlphaFoldDB" id="A0A9P4PVE3"/>
<evidence type="ECO:0000256" key="5">
    <source>
        <dbReference type="ARBA" id="ARBA00022989"/>
    </source>
</evidence>
<dbReference type="GO" id="GO:0016020">
    <property type="term" value="C:membrane"/>
    <property type="evidence" value="ECO:0007669"/>
    <property type="project" value="UniProtKB-SubCell"/>
</dbReference>
<evidence type="ECO:0000256" key="7">
    <source>
        <dbReference type="ARBA" id="ARBA00023180"/>
    </source>
</evidence>
<sequence length="402" mass="45969">MYRAWDVYHKVLTSYLAKKYRTVPLPSTPSYHSSDVSIIVPTIETESSFTDCVRLWLRSNPREIIIVTVPRYKTHVEHLVQPMHNLTDKITILIAPVANKRQQIMMGAKKATGKIIALVDDDAYWRSSGVIPYMLAAFEDASIGAVAGLQSPEIPIDRQDAGVVTIWEAAAALDMFKMNHDQPVRFTADGSLWVLSGRTVFIRAAIMQDPPFAEAYTHQVIDGKIVNGADDVWVTEWVLDHDWKICVQNAPEAEILTNVPRDWKFVLQNLRWDRGNFRSFCGRIFGSPGYRAMMQRHPHLTMVMIEKLTRPVWASAYVVAWSTTLWTAPWLATTFLLWMTFGMGGSFWTYRAFVKEYPYMAGKVWKLMLMSNMGPIMDIYALITMKDDRWLTRVADAQHVKA</sequence>
<reference evidence="9" key="1">
    <citation type="journal article" date="2020" name="Stud. Mycol.">
        <title>101 Dothideomycetes genomes: a test case for predicting lifestyles and emergence of pathogens.</title>
        <authorList>
            <person name="Haridas S."/>
            <person name="Albert R."/>
            <person name="Binder M."/>
            <person name="Bloem J."/>
            <person name="Labutti K."/>
            <person name="Salamov A."/>
            <person name="Andreopoulos B."/>
            <person name="Baker S."/>
            <person name="Barry K."/>
            <person name="Bills G."/>
            <person name="Bluhm B."/>
            <person name="Cannon C."/>
            <person name="Castanera R."/>
            <person name="Culley D."/>
            <person name="Daum C."/>
            <person name="Ezra D."/>
            <person name="Gonzalez J."/>
            <person name="Henrissat B."/>
            <person name="Kuo A."/>
            <person name="Liang C."/>
            <person name="Lipzen A."/>
            <person name="Lutzoni F."/>
            <person name="Magnuson J."/>
            <person name="Mondo S."/>
            <person name="Nolan M."/>
            <person name="Ohm R."/>
            <person name="Pangilinan J."/>
            <person name="Park H.-J."/>
            <person name="Ramirez L."/>
            <person name="Alfaro M."/>
            <person name="Sun H."/>
            <person name="Tritt A."/>
            <person name="Yoshinaga Y."/>
            <person name="Zwiers L.-H."/>
            <person name="Turgeon B."/>
            <person name="Goodwin S."/>
            <person name="Spatafora J."/>
            <person name="Crous P."/>
            <person name="Grigoriev I."/>
        </authorList>
    </citation>
    <scope>NUCLEOTIDE SEQUENCE</scope>
    <source>
        <strain evidence="9">CBS 690.94</strain>
    </source>
</reference>
<feature type="transmembrane region" description="Helical" evidence="8">
    <location>
        <begin position="312"/>
        <end position="329"/>
    </location>
</feature>
<evidence type="ECO:0000256" key="1">
    <source>
        <dbReference type="ARBA" id="ARBA00004370"/>
    </source>
</evidence>
<dbReference type="PANTHER" id="PTHR47844:SF1">
    <property type="entry name" value="EXOSTOSIN-LIKE 2"/>
    <property type="match status" value="1"/>
</dbReference>
<dbReference type="InterPro" id="IPR052427">
    <property type="entry name" value="Glycosyltrans_GT2/GT47"/>
</dbReference>
<evidence type="ECO:0000313" key="10">
    <source>
        <dbReference type="Proteomes" id="UP000799764"/>
    </source>
</evidence>
<dbReference type="OrthoDB" id="2849215at2759"/>
<proteinExistence type="predicted"/>
<evidence type="ECO:0000256" key="4">
    <source>
        <dbReference type="ARBA" id="ARBA00022692"/>
    </source>
</evidence>
<protein>
    <submittedName>
        <fullName evidence="9">Glycosyltransferase family 2 protein</fullName>
    </submittedName>
</protein>
<accession>A0A9P4PVE3</accession>
<keyword evidence="4 8" id="KW-0812">Transmembrane</keyword>
<comment type="caution">
    <text evidence="9">The sequence shown here is derived from an EMBL/GenBank/DDBJ whole genome shotgun (WGS) entry which is preliminary data.</text>
</comment>
<gene>
    <name evidence="9" type="ORF">P171DRAFT_349717</name>
</gene>
<feature type="transmembrane region" description="Helical" evidence="8">
    <location>
        <begin position="365"/>
        <end position="383"/>
    </location>
</feature>
<evidence type="ECO:0000256" key="6">
    <source>
        <dbReference type="ARBA" id="ARBA00023136"/>
    </source>
</evidence>
<dbReference type="Proteomes" id="UP000799764">
    <property type="component" value="Unassembled WGS sequence"/>
</dbReference>
<dbReference type="Pfam" id="PF13641">
    <property type="entry name" value="Glyco_tranf_2_3"/>
    <property type="match status" value="1"/>
</dbReference>
<dbReference type="GO" id="GO:0016757">
    <property type="term" value="F:glycosyltransferase activity"/>
    <property type="evidence" value="ECO:0007669"/>
    <property type="project" value="UniProtKB-KW"/>
</dbReference>
<dbReference type="Gene3D" id="3.90.550.10">
    <property type="entry name" value="Spore Coat Polysaccharide Biosynthesis Protein SpsA, Chain A"/>
    <property type="match status" value="1"/>
</dbReference>
<keyword evidence="5 8" id="KW-1133">Transmembrane helix</keyword>
<evidence type="ECO:0000256" key="3">
    <source>
        <dbReference type="ARBA" id="ARBA00022679"/>
    </source>
</evidence>
<dbReference type="SUPFAM" id="SSF53448">
    <property type="entry name" value="Nucleotide-diphospho-sugar transferases"/>
    <property type="match status" value="1"/>
</dbReference>
<dbReference type="InterPro" id="IPR029044">
    <property type="entry name" value="Nucleotide-diphossugar_trans"/>
</dbReference>
<evidence type="ECO:0000256" key="8">
    <source>
        <dbReference type="SAM" id="Phobius"/>
    </source>
</evidence>